<dbReference type="InterPro" id="IPR002913">
    <property type="entry name" value="START_lipid-bd_dom"/>
</dbReference>
<reference evidence="3 4" key="1">
    <citation type="submission" date="2015-03" db="EMBL/GenBank/DDBJ databases">
        <title>Genomics and transcriptomics of the oil-accumulating basidiomycete yeast T. oleaginosus allow insights into substrate utilization and the diverse evolutionary trajectories of mating systems in fungi.</title>
        <authorList>
            <consortium name="DOE Joint Genome Institute"/>
            <person name="Kourist R."/>
            <person name="Kracht O."/>
            <person name="Bracharz F."/>
            <person name="Lipzen A."/>
            <person name="Nolan M."/>
            <person name="Ohm R."/>
            <person name="Grigoriev I."/>
            <person name="Sun S."/>
            <person name="Heitman J."/>
            <person name="Bruck T."/>
            <person name="Nowrousian M."/>
        </authorList>
    </citation>
    <scope>NUCLEOTIDE SEQUENCE [LARGE SCALE GENOMIC DNA]</scope>
    <source>
        <strain evidence="3 4">IBC0246</strain>
    </source>
</reference>
<dbReference type="PANTHER" id="PTHR19308">
    <property type="entry name" value="PHOSPHATIDYLCHOLINE TRANSFER PROTEIN"/>
    <property type="match status" value="1"/>
</dbReference>
<feature type="compositionally biased region" description="Basic and acidic residues" evidence="1">
    <location>
        <begin position="1465"/>
        <end position="1476"/>
    </location>
</feature>
<feature type="region of interest" description="Disordered" evidence="1">
    <location>
        <begin position="1204"/>
        <end position="1232"/>
    </location>
</feature>
<dbReference type="PANTHER" id="PTHR19308:SF54">
    <property type="entry name" value="START DOMAIN-CONTAINING PROTEIN"/>
    <property type="match status" value="1"/>
</dbReference>
<dbReference type="STRING" id="879819.A0A0J1AZK2"/>
<dbReference type="Proteomes" id="UP000053611">
    <property type="component" value="Unassembled WGS sequence"/>
</dbReference>
<evidence type="ECO:0000256" key="1">
    <source>
        <dbReference type="SAM" id="MobiDB-lite"/>
    </source>
</evidence>
<feature type="region of interest" description="Disordered" evidence="1">
    <location>
        <begin position="687"/>
        <end position="715"/>
    </location>
</feature>
<dbReference type="GO" id="GO:0005737">
    <property type="term" value="C:cytoplasm"/>
    <property type="evidence" value="ECO:0007669"/>
    <property type="project" value="UniProtKB-ARBA"/>
</dbReference>
<evidence type="ECO:0000313" key="3">
    <source>
        <dbReference type="EMBL" id="KLT40769.1"/>
    </source>
</evidence>
<dbReference type="CDD" id="cd00177">
    <property type="entry name" value="START"/>
    <property type="match status" value="1"/>
</dbReference>
<evidence type="ECO:0000259" key="2">
    <source>
        <dbReference type="PROSITE" id="PS50848"/>
    </source>
</evidence>
<name>A0A0J1AZK2_9TREE</name>
<feature type="region of interest" description="Disordered" evidence="1">
    <location>
        <begin position="1150"/>
        <end position="1178"/>
    </location>
</feature>
<feature type="region of interest" description="Disordered" evidence="1">
    <location>
        <begin position="1499"/>
        <end position="1524"/>
    </location>
</feature>
<dbReference type="InterPro" id="IPR051213">
    <property type="entry name" value="START_lipid_transfer"/>
</dbReference>
<feature type="region of interest" description="Disordered" evidence="1">
    <location>
        <begin position="424"/>
        <end position="446"/>
    </location>
</feature>
<sequence>MPVDILDDGSRLETAWHEALNASVAYFRALLSSSSSSAWKLVSGPPRPPPTAGSVRDAKGRSAALGRITPSDVTVHRRNGKGGEVFRAVVDVDCGTDVNVDTFRGCLATPETRPVWDSMVDEAQLLNLLDTQTRVTKTNYRLGWPSSPRDAVTISRTLVDQHTLIDVSTSLPRSRHEPPYLRPAPPYVRANVSLLAWCIQLPGVASRSVDPPLPEGKARITCFWSWNPKGTWAVGGAVPQHLPSVIVGLVDFVREGSEKMPSLLTYGDSVIISDMSYDPARVMLSTSYNVVKTDDVKDGTKRQLEFGMSSTLGWDVQIQAKTQNGQDSPSTMWNTFVGQLPPLVSGSAAPKRLLFRLSHAQLRGGDERVIVKVSIEQTATSPTGGRVRINGTPVPVQQMESIAPLRDLLDGSPGTSAVSLPISTASVDTSRTGSPQGSFEHHSRNGRSLAADRNIASLIRRNYIYFTALLQEPEPKWKPVAESKGVSVHQLNSIDKTLVVYRAEAVFVGVGVWDLFATIITPGTQSVWDKTFEDATLLEDVSELTDVWHFKSKPSWPTSARDSVLVRTTYKSPSSVHIFGFSTEDNDLFPVIPPCIDPNVIRTQIDLQGWSIEALSPNTTQVTLLEQSHPGGWSNKSSIPQVMMTALAGMGEFAIKHGAPPVVTRLGGAKAVSSRYDVEKETYRFEYEPDEGRKSDSSSTATAFPGLASLPEKKEPGEVDTIGAKVANGNASTATTIECGVRCDPDKWSNSVLVLIDPPPKSVSALKRHRLSPSGGGLWLTIEHDAAALGLDSVTLTVRRGTATTGGKASLTVNGSKLRIDNEDLSEADVKQLQKQKRSRASRAALDQPPAMGVLRKRQSNMSMRSAAQDDELLKAATQSSLFGRMSTPFTKLYSSASETRAALVPMAGPTPTPASGSTPVDAAMRALAQLTRINADRDGESTDPFGWQPVAERDGLKVEKRIVSHVSDSFPVFRAGRIIEGFTAEEVSASVSAFRKSDYFEKPVRLQTYGYGITTSHIVAHTAFPFRSRSALVATVVARVPDSPPPSPSVASHASLSTIFHASSSMFDPVTLGLDPSKYNPSVMPTCNFILEGWILETIDPYSHEQYAIPSTRCMYVGALDYGGNIPVSVNNMLNGGLPRALLHVENTLKSQGPPSRSRWPTMSVATPEPSTQGPWALDGIEPYKVPIDQVIDGDDYVITVTVQPPTGRDDKLRPALSHSDSKSSMASSRSHLVDYSEDIRRGRRDLIVAEIDVAAELVKSGCEIAIRAVSLPEAYHGLGGTDVTALPLDYPGDKLGMPFKCSVISLAPSVLQTASLDPTSQTRHLLRVTLPTSGYEAPVNDPLTGKTAPLPRPRWLLDLINDGAVVQVRLLPRRSNPPAYMFEGVELPVEDERKSPRQKEPVKLKLPQVVSAPGAVPLDKPLAIARQYLPDTPAVPVPQLEEDSDTNSLDTKTPTNEPAQLPPEKEEPTPDPKPKVASQPQAQRYTFWRLPMKFSASAPASKHASPVRQPTPLPSERASPAPKSTLALEPIHETSGVERPTTAVPLPAVIIACLVCLLLGSLLRSLLSEADFVIYPPSGTEPPEGEVWRELKRLGEWRIGWNTDLIVALAKRRG</sequence>
<dbReference type="OrthoDB" id="196858at2759"/>
<dbReference type="Gene3D" id="3.30.530.20">
    <property type="match status" value="3"/>
</dbReference>
<keyword evidence="4" id="KW-1185">Reference proteome</keyword>
<proteinExistence type="predicted"/>
<feature type="compositionally biased region" description="Polar residues" evidence="1">
    <location>
        <begin position="1448"/>
        <end position="1460"/>
    </location>
</feature>
<dbReference type="SUPFAM" id="SSF55961">
    <property type="entry name" value="Bet v1-like"/>
    <property type="match status" value="2"/>
</dbReference>
<dbReference type="RefSeq" id="XP_018277260.1">
    <property type="nucleotide sequence ID" value="XM_018423765.1"/>
</dbReference>
<dbReference type="PROSITE" id="PS50848">
    <property type="entry name" value="START"/>
    <property type="match status" value="2"/>
</dbReference>
<feature type="region of interest" description="Disordered" evidence="1">
    <location>
        <begin position="1436"/>
        <end position="1482"/>
    </location>
</feature>
<protein>
    <recommendedName>
        <fullName evidence="2">START domain-containing protein</fullName>
    </recommendedName>
</protein>
<organism evidence="3 4">
    <name type="scientific">Cutaneotrichosporon oleaginosum</name>
    <dbReference type="NCBI Taxonomy" id="879819"/>
    <lineage>
        <taxon>Eukaryota</taxon>
        <taxon>Fungi</taxon>
        <taxon>Dikarya</taxon>
        <taxon>Basidiomycota</taxon>
        <taxon>Agaricomycotina</taxon>
        <taxon>Tremellomycetes</taxon>
        <taxon>Trichosporonales</taxon>
        <taxon>Trichosporonaceae</taxon>
        <taxon>Cutaneotrichosporon</taxon>
    </lineage>
</organism>
<feature type="compositionally biased region" description="Polar residues" evidence="1">
    <location>
        <begin position="424"/>
        <end position="437"/>
    </location>
</feature>
<accession>A0A0J1AZK2</accession>
<dbReference type="InterPro" id="IPR023393">
    <property type="entry name" value="START-like_dom_sf"/>
</dbReference>
<feature type="compositionally biased region" description="Basic and acidic residues" evidence="1">
    <location>
        <begin position="687"/>
        <end position="696"/>
    </location>
</feature>
<gene>
    <name evidence="3" type="ORF">CC85DRAFT_287183</name>
</gene>
<feature type="domain" description="START" evidence="2">
    <location>
        <begin position="466"/>
        <end position="646"/>
    </location>
</feature>
<dbReference type="Pfam" id="PF01852">
    <property type="entry name" value="START"/>
    <property type="match status" value="2"/>
</dbReference>
<dbReference type="GO" id="GO:0008289">
    <property type="term" value="F:lipid binding"/>
    <property type="evidence" value="ECO:0007669"/>
    <property type="project" value="InterPro"/>
</dbReference>
<feature type="compositionally biased region" description="Polar residues" evidence="1">
    <location>
        <begin position="1150"/>
        <end position="1175"/>
    </location>
</feature>
<feature type="region of interest" description="Disordered" evidence="1">
    <location>
        <begin position="38"/>
        <end position="58"/>
    </location>
</feature>
<feature type="compositionally biased region" description="Low complexity" evidence="1">
    <location>
        <begin position="1499"/>
        <end position="1508"/>
    </location>
</feature>
<dbReference type="EMBL" id="KQ087229">
    <property type="protein sequence ID" value="KLT40769.1"/>
    <property type="molecule type" value="Genomic_DNA"/>
</dbReference>
<feature type="domain" description="START" evidence="2">
    <location>
        <begin position="31"/>
        <end position="190"/>
    </location>
</feature>
<evidence type="ECO:0000313" key="4">
    <source>
        <dbReference type="Proteomes" id="UP000053611"/>
    </source>
</evidence>
<dbReference type="GeneID" id="28984368"/>